<evidence type="ECO:0000313" key="1">
    <source>
        <dbReference type="EMBL" id="KAJ2891064.1"/>
    </source>
</evidence>
<feature type="non-terminal residue" evidence="1">
    <location>
        <position position="1"/>
    </location>
</feature>
<gene>
    <name evidence="1" type="ORF">IWW38_003788</name>
</gene>
<keyword evidence="2" id="KW-1185">Reference proteome</keyword>
<proteinExistence type="predicted"/>
<evidence type="ECO:0000313" key="2">
    <source>
        <dbReference type="Proteomes" id="UP001139981"/>
    </source>
</evidence>
<organism evidence="1 2">
    <name type="scientific">Coemansia aciculifera</name>
    <dbReference type="NCBI Taxonomy" id="417176"/>
    <lineage>
        <taxon>Eukaryota</taxon>
        <taxon>Fungi</taxon>
        <taxon>Fungi incertae sedis</taxon>
        <taxon>Zoopagomycota</taxon>
        <taxon>Kickxellomycotina</taxon>
        <taxon>Kickxellomycetes</taxon>
        <taxon>Kickxellales</taxon>
        <taxon>Kickxellaceae</taxon>
        <taxon>Coemansia</taxon>
    </lineage>
</organism>
<sequence length="569" mass="62618">AERVPVSSRTAAQHNVLSDVPEYSIIIAQLYELMERLNSGGGAKGLNALVRPGEGNPSQLAQLPVVKFDFLSDVGKGEEGAAFSDAADELMPKKRKRKMATLDAGRLMGSSELEVTTNDGIRVSLTLFDMLKTEEKLLLAGISIRMLAAVGGVIRNGNQAILDIKYHMYRLWTCVSRLTDVEQMFHDNSDSHEPGQPMDEQGNNMFAEFVVVKYFTDSFEQRNIEPRIRISKDRTPCPGGLHNLETLIEQAFSSTEEETRSEIPMWLVVSKRQDERYVLALLISSPEIEAPVDETGREMTLFQNRHYSDQVVASVVDSAIASRGNAMMGALPIQCQSGLDPWPWAPGQAQSISVEAGFIGHIPMATEYSETLIVATINYCGVEKTSPWHEPRIMTEVVFDCQQSYANLGVAGHAPLYQHLLQSGALEAMTAAVSTVGGMTRQHSPLMMPSNPSAFSILPDDIGRLDQSTYYDHAPPNDILPVDFGNAYHPELGITAPSSAAILETGPLNGNLPMASTSAVNLLLSPQPYFSNTFIGNYPQNTWAPPNFVPEEPYPQFFEPLDAPEEYQY</sequence>
<dbReference type="EMBL" id="JANBVB010001108">
    <property type="protein sequence ID" value="KAJ2891064.1"/>
    <property type="molecule type" value="Genomic_DNA"/>
</dbReference>
<reference evidence="1" key="1">
    <citation type="submission" date="2022-07" db="EMBL/GenBank/DDBJ databases">
        <title>Phylogenomic reconstructions and comparative analyses of Kickxellomycotina fungi.</title>
        <authorList>
            <person name="Reynolds N.K."/>
            <person name="Stajich J.E."/>
            <person name="Barry K."/>
            <person name="Grigoriev I.V."/>
            <person name="Crous P."/>
            <person name="Smith M.E."/>
        </authorList>
    </citation>
    <scope>NUCLEOTIDE SEQUENCE</scope>
    <source>
        <strain evidence="1">CBS 190363</strain>
    </source>
</reference>
<accession>A0ACC1M0S5</accession>
<comment type="caution">
    <text evidence="1">The sequence shown here is derived from an EMBL/GenBank/DDBJ whole genome shotgun (WGS) entry which is preliminary data.</text>
</comment>
<protein>
    <submittedName>
        <fullName evidence="1">Uncharacterized protein</fullName>
    </submittedName>
</protein>
<dbReference type="Proteomes" id="UP001139981">
    <property type="component" value="Unassembled WGS sequence"/>
</dbReference>
<name>A0ACC1M0S5_9FUNG</name>